<sequence length="186" mass="19954">MPAPARDTLYAGEEYHRGGTRTAAQLRVSHLAPLMLYNALKLTHVLSIIVWIGGMVFAHLFLRPAAQRLEPPQRVQLMHDVLQRFLGAVAVAIVVVLTSGLGMIGAVSVGSGGAFSMPLDWTIMATLGIVMMGIFAYIYFALLSRLEQAVATSDWSAGGQALGRIRAWVGVNLLIGVVVVAQTVLM</sequence>
<reference evidence="3 4" key="1">
    <citation type="journal article" date="2011" name="J. Bacteriol.">
        <title>Genome Sequences of Alicycliphilus denitrificans Strains BC and K601T.</title>
        <authorList>
            <person name="Oosterkamp M.J."/>
            <person name="Veuskens T."/>
            <person name="Plugge C.M."/>
            <person name="Langenhoff A.A."/>
            <person name="Gerritse J."/>
            <person name="van Berkel W.J."/>
            <person name="Pieper D.H."/>
            <person name="Junca H."/>
            <person name="Goodwin L.A."/>
            <person name="Daligault H.E."/>
            <person name="Bruce D.C."/>
            <person name="Detter J.C."/>
            <person name="Tapia R."/>
            <person name="Han C.S."/>
            <person name="Land M.L."/>
            <person name="Hauser L.J."/>
            <person name="Smidt H."/>
            <person name="Stams A.J."/>
        </authorList>
    </citation>
    <scope>NUCLEOTIDE SEQUENCE [LARGE SCALE GENOMIC DNA]</scope>
    <source>
        <strain evidence="4">DSM 14773 / CIP 107495 / K601</strain>
    </source>
</reference>
<keyword evidence="1" id="KW-0812">Transmembrane</keyword>
<dbReference type="AlphaFoldDB" id="F4G8V7"/>
<evidence type="ECO:0000313" key="4">
    <source>
        <dbReference type="Proteomes" id="UP000007938"/>
    </source>
</evidence>
<keyword evidence="1" id="KW-0472">Membrane</keyword>
<dbReference type="EMBL" id="CP002657">
    <property type="protein sequence ID" value="AEB84466.1"/>
    <property type="molecule type" value="Genomic_DNA"/>
</dbReference>
<dbReference type="HOGENOM" id="CLU_106186_0_0_4"/>
<dbReference type="eggNOG" id="COG5615">
    <property type="taxonomic scope" value="Bacteria"/>
</dbReference>
<evidence type="ECO:0000256" key="1">
    <source>
        <dbReference type="SAM" id="Phobius"/>
    </source>
</evidence>
<proteinExistence type="predicted"/>
<dbReference type="STRING" id="596154.Alide2_2093"/>
<reference evidence="3 4" key="2">
    <citation type="submission" date="2011-04" db="EMBL/GenBank/DDBJ databases">
        <title>Complete sequence of chromosome of Alicycliphilus denitrificans K601.</title>
        <authorList>
            <consortium name="US DOE Joint Genome Institute"/>
            <person name="Lucas S."/>
            <person name="Han J."/>
            <person name="Lapidus A."/>
            <person name="Cheng J.-F."/>
            <person name="Goodwin L."/>
            <person name="Pitluck S."/>
            <person name="Peters L."/>
            <person name="Zeytun A."/>
            <person name="Detter J.C."/>
            <person name="Han C."/>
            <person name="Tapia R."/>
            <person name="Land M."/>
            <person name="Hauser L."/>
            <person name="Kyrpides N."/>
            <person name="Ivanova N."/>
            <person name="Mikhailova N."/>
            <person name="Pagani I."/>
            <person name="Oosterkamp M."/>
            <person name="Pieper D."/>
            <person name="van Berkel W."/>
            <person name="Langenhoff A."/>
            <person name="Smidt H."/>
            <person name="Stams A."/>
            <person name="Woyke T."/>
        </authorList>
    </citation>
    <scope>NUCLEOTIDE SEQUENCE [LARGE SCALE GENOMIC DNA]</scope>
    <source>
        <strain evidence="4">DSM 14773 / CIP 107495 / K601</strain>
    </source>
</reference>
<feature type="transmembrane region" description="Helical" evidence="1">
    <location>
        <begin position="42"/>
        <end position="64"/>
    </location>
</feature>
<feature type="transmembrane region" description="Helical" evidence="1">
    <location>
        <begin position="85"/>
        <end position="109"/>
    </location>
</feature>
<evidence type="ECO:0000259" key="2">
    <source>
        <dbReference type="Pfam" id="PF05425"/>
    </source>
</evidence>
<dbReference type="KEGG" id="adk:Alide2_2093"/>
<dbReference type="Proteomes" id="UP000007938">
    <property type="component" value="Chromosome"/>
</dbReference>
<dbReference type="GO" id="GO:0016020">
    <property type="term" value="C:membrane"/>
    <property type="evidence" value="ECO:0007669"/>
    <property type="project" value="InterPro"/>
</dbReference>
<feature type="transmembrane region" description="Helical" evidence="1">
    <location>
        <begin position="121"/>
        <end position="144"/>
    </location>
</feature>
<feature type="transmembrane region" description="Helical" evidence="1">
    <location>
        <begin position="165"/>
        <end position="185"/>
    </location>
</feature>
<dbReference type="Pfam" id="PF05425">
    <property type="entry name" value="CopD"/>
    <property type="match status" value="1"/>
</dbReference>
<dbReference type="InterPro" id="IPR008457">
    <property type="entry name" value="Cu-R_CopD_dom"/>
</dbReference>
<organism evidence="3 4">
    <name type="scientific">Alicycliphilus denitrificans (strain DSM 14773 / CIP 107495 / K601)</name>
    <dbReference type="NCBI Taxonomy" id="596154"/>
    <lineage>
        <taxon>Bacteria</taxon>
        <taxon>Pseudomonadati</taxon>
        <taxon>Pseudomonadota</taxon>
        <taxon>Betaproteobacteria</taxon>
        <taxon>Burkholderiales</taxon>
        <taxon>Comamonadaceae</taxon>
        <taxon>Alicycliphilus</taxon>
    </lineage>
</organism>
<keyword evidence="4" id="KW-1185">Reference proteome</keyword>
<protein>
    <recommendedName>
        <fullName evidence="2">Copper resistance protein D domain-containing protein</fullName>
    </recommendedName>
</protein>
<evidence type="ECO:0000313" key="3">
    <source>
        <dbReference type="EMBL" id="AEB84466.1"/>
    </source>
</evidence>
<feature type="domain" description="Copper resistance protein D" evidence="2">
    <location>
        <begin position="81"/>
        <end position="185"/>
    </location>
</feature>
<gene>
    <name evidence="3" type="ordered locus">Alide2_2093</name>
</gene>
<keyword evidence="1" id="KW-1133">Transmembrane helix</keyword>
<name>F4G8V7_ALIDK</name>
<accession>F4G8V7</accession>